<dbReference type="AlphaFoldDB" id="A0ABD3X9F1"/>
<dbReference type="Proteomes" id="UP001634394">
    <property type="component" value="Unassembled WGS sequence"/>
</dbReference>
<keyword evidence="3" id="KW-1185">Reference proteome</keyword>
<evidence type="ECO:0000313" key="2">
    <source>
        <dbReference type="EMBL" id="KAL3882702.1"/>
    </source>
</evidence>
<sequence length="537" mass="61578">MSLSRNFRYRHILIGLFLHLPLLQNVLSDTQWPPFQNSEGRAVNISKLISLVKSTLGVESLCETSNNQKSTRLSNVCVCQDNCAQPTNCCPDNPYSYVKQSCLNIALYLPEGSYQVTRRMVDECLYHEDHTLPICRTGVSRSIFDVPVSSKKTLLSYVNRMCALCLLEKDSDLEPWEPVVAKCVSSHSEITGSQTDTTILKRLLSEGECVLVYNDFIPNFYNCVPSILGVEGIVDSCNVTGMWERYDPDIDWACKHHTSQFEQFANIFCYICNPDLVSHTSEPMIDKCNITGYWKRNDITMEQGCLHYNSESRFHPFKNAFCYMCNIYDSFVTLTPSSHLLPPIQSNSINVYVVEQYDQETSEFIADIQFFEIKVDIPDSPHYPANKAVDELRYECTQGCLSNYKNGTRDYKMCIECQCKTMQFCENSLQGTDVFFCVPDTFKSNYHQQNFYSVFGVCLSPNVSNEIKQKCEEPDPDNIFENIPVYLTTYGIMFRNRYCSKCNGYDITRFLDIQISCGVYIDARLTQSFENLIQLSV</sequence>
<evidence type="ECO:0000313" key="3">
    <source>
        <dbReference type="Proteomes" id="UP001634394"/>
    </source>
</evidence>
<evidence type="ECO:0000256" key="1">
    <source>
        <dbReference type="SAM" id="SignalP"/>
    </source>
</evidence>
<comment type="caution">
    <text evidence="2">The sequence shown here is derived from an EMBL/GenBank/DDBJ whole genome shotgun (WGS) entry which is preliminary data.</text>
</comment>
<protein>
    <submittedName>
        <fullName evidence="2">Uncharacterized protein</fullName>
    </submittedName>
</protein>
<keyword evidence="1" id="KW-0732">Signal</keyword>
<accession>A0ABD3X9F1</accession>
<dbReference type="EMBL" id="JBJQND010000003">
    <property type="protein sequence ID" value="KAL3882702.1"/>
    <property type="molecule type" value="Genomic_DNA"/>
</dbReference>
<feature type="signal peptide" evidence="1">
    <location>
        <begin position="1"/>
        <end position="28"/>
    </location>
</feature>
<organism evidence="2 3">
    <name type="scientific">Sinanodonta woodiana</name>
    <name type="common">Chinese pond mussel</name>
    <name type="synonym">Anodonta woodiana</name>
    <dbReference type="NCBI Taxonomy" id="1069815"/>
    <lineage>
        <taxon>Eukaryota</taxon>
        <taxon>Metazoa</taxon>
        <taxon>Spiralia</taxon>
        <taxon>Lophotrochozoa</taxon>
        <taxon>Mollusca</taxon>
        <taxon>Bivalvia</taxon>
        <taxon>Autobranchia</taxon>
        <taxon>Heteroconchia</taxon>
        <taxon>Palaeoheterodonta</taxon>
        <taxon>Unionida</taxon>
        <taxon>Unionoidea</taxon>
        <taxon>Unionidae</taxon>
        <taxon>Unioninae</taxon>
        <taxon>Sinanodonta</taxon>
    </lineage>
</organism>
<reference evidence="2 3" key="1">
    <citation type="submission" date="2024-11" db="EMBL/GenBank/DDBJ databases">
        <title>Chromosome-level genome assembly of the freshwater bivalve Anodonta woodiana.</title>
        <authorList>
            <person name="Chen X."/>
        </authorList>
    </citation>
    <scope>NUCLEOTIDE SEQUENCE [LARGE SCALE GENOMIC DNA]</scope>
    <source>
        <strain evidence="2">MN2024</strain>
        <tissue evidence="2">Gills</tissue>
    </source>
</reference>
<gene>
    <name evidence="2" type="ORF">ACJMK2_029015</name>
</gene>
<name>A0ABD3X9F1_SINWO</name>
<feature type="chain" id="PRO_5044754259" evidence="1">
    <location>
        <begin position="29"/>
        <end position="537"/>
    </location>
</feature>
<proteinExistence type="predicted"/>